<dbReference type="NCBIfam" id="NF041121">
    <property type="entry name" value="SAV_2336_NTERM"/>
    <property type="match status" value="1"/>
</dbReference>
<feature type="domain" description="DUF7779" evidence="2">
    <location>
        <begin position="734"/>
        <end position="819"/>
    </location>
</feature>
<organism evidence="3 4">
    <name type="scientific">Amycolatopsis balhimycina DSM 5908</name>
    <dbReference type="NCBI Taxonomy" id="1081091"/>
    <lineage>
        <taxon>Bacteria</taxon>
        <taxon>Bacillati</taxon>
        <taxon>Actinomycetota</taxon>
        <taxon>Actinomycetes</taxon>
        <taxon>Pseudonocardiales</taxon>
        <taxon>Pseudonocardiaceae</taxon>
        <taxon>Amycolatopsis</taxon>
    </lineage>
</organism>
<dbReference type="InterPro" id="IPR027417">
    <property type="entry name" value="P-loop_NTPase"/>
</dbReference>
<dbReference type="Proteomes" id="UP000286716">
    <property type="component" value="Unassembled WGS sequence"/>
</dbReference>
<dbReference type="InterPro" id="IPR047738">
    <property type="entry name" value="SAV_2336-like_N"/>
</dbReference>
<dbReference type="AlphaFoldDB" id="A0A428WLC0"/>
<sequence>MDEEATAIQAADDGMWLPVWQPDLWHKFALSLVVDTAPSMELWQNTVTEFRKLTRRQGAFRDIRVHLMDSSEPSVGDPVQRAEGPVGARYRARDLADRTGRRLVLVLTDAIGSTWHDGVAHEMLARWYEQMPVAVAHVLPQRLWTWDGLSPSRLRLSATAPGVPNRRLRVRARGRIDGDAPAAAKGAVAVPVLNLSQAWLGDWAKLVSTATTIETTAVLAHRDHRKRPARRPAAPPEELSPRSRVLRFRTYASAQAFQLAGLLAAAPLNLPLIRLVRRVLLPGSGLPALAEVLLRDLLQRVSPNSGSADPSEVTSEFRDGVRAELLSVERRDTTVRVARVLGQYAGSRIAALRNYRGTIDDPDATSEVGASPENAPYLRVQEAVFRALSGRYARRAKKLRAELAPRNGELVGGALAGSPNVRRNTASVSIQDRGRESYDDQRSRYRVCNHPREGANAVTASASATSGSSSQISVRTRPQMWGTVSLRNPYFVGRDELLDQLRNRLAPAAGATAVPPEALHAMGGVGKSQTMVEYIFRHANECDVIWWIPAEQPPQISSSLAELAKRHSSQVPGTADAAVPGVLEALGRGEPNSRWLLVFDCADRPDLVSPFFPTISGDTGRVVVTSRSSRRSGVAHMVEVDLSTRQGSKELLRKAGGAITDDDADVLAEAPGDLPLTVEQAAAWRAQTGMPVAEYLLLLDQNLAELTTAFESPDYQRSVTAAWNVPLAKLRVSHPAALQLLQVCAFFGPEPISRNLFTAVRNAPVPEALGEALSQPIKLNLAIREISRYSLARLDHRSNTLQLHRLVQTVPKNQLTDAERDEMRNAVHVLLVHATPTPRRTRRTGRPIPSCSRTRQCLG</sequence>
<dbReference type="Gene3D" id="3.40.50.300">
    <property type="entry name" value="P-loop containing nucleotide triphosphate hydrolases"/>
    <property type="match status" value="1"/>
</dbReference>
<dbReference type="NCBIfam" id="NF040586">
    <property type="entry name" value="FxSxx_TPR"/>
    <property type="match status" value="1"/>
</dbReference>
<dbReference type="Pfam" id="PF25000">
    <property type="entry name" value="DUF7779"/>
    <property type="match status" value="1"/>
</dbReference>
<proteinExistence type="predicted"/>
<feature type="region of interest" description="Disordered" evidence="1">
    <location>
        <begin position="219"/>
        <end position="241"/>
    </location>
</feature>
<gene>
    <name evidence="3" type="ORF">DMA12_18290</name>
</gene>
<accession>A0A428WLC0</accession>
<dbReference type="SUPFAM" id="SSF52540">
    <property type="entry name" value="P-loop containing nucleoside triphosphate hydrolases"/>
    <property type="match status" value="1"/>
</dbReference>
<comment type="caution">
    <text evidence="3">The sequence shown here is derived from an EMBL/GenBank/DDBJ whole genome shotgun (WGS) entry which is preliminary data.</text>
</comment>
<dbReference type="InterPro" id="IPR056681">
    <property type="entry name" value="DUF7779"/>
</dbReference>
<name>A0A428WLC0_AMYBA</name>
<protein>
    <recommendedName>
        <fullName evidence="2">DUF7779 domain-containing protein</fullName>
    </recommendedName>
</protein>
<evidence type="ECO:0000313" key="3">
    <source>
        <dbReference type="EMBL" id="RSM43820.1"/>
    </source>
</evidence>
<evidence type="ECO:0000256" key="1">
    <source>
        <dbReference type="SAM" id="MobiDB-lite"/>
    </source>
</evidence>
<dbReference type="PANTHER" id="PTHR35205">
    <property type="entry name" value="NB-ARC AND TPR DOMAIN PROTEIN"/>
    <property type="match status" value="1"/>
</dbReference>
<dbReference type="PANTHER" id="PTHR35205:SF1">
    <property type="entry name" value="ZU5 DOMAIN-CONTAINING PROTEIN"/>
    <property type="match status" value="1"/>
</dbReference>
<keyword evidence="4" id="KW-1185">Reference proteome</keyword>
<dbReference type="EMBL" id="QHHU01000023">
    <property type="protein sequence ID" value="RSM43820.1"/>
    <property type="molecule type" value="Genomic_DNA"/>
</dbReference>
<evidence type="ECO:0000259" key="2">
    <source>
        <dbReference type="Pfam" id="PF25000"/>
    </source>
</evidence>
<reference evidence="3 4" key="1">
    <citation type="submission" date="2018-05" db="EMBL/GenBank/DDBJ databases">
        <title>Evolution of GPA BGCs.</title>
        <authorList>
            <person name="Waglechner N."/>
            <person name="Wright G.D."/>
        </authorList>
    </citation>
    <scope>NUCLEOTIDE SEQUENCE [LARGE SCALE GENOMIC DNA]</scope>
    <source>
        <strain evidence="3 4">DSM 5908</strain>
    </source>
</reference>
<feature type="region of interest" description="Disordered" evidence="1">
    <location>
        <begin position="837"/>
        <end position="859"/>
    </location>
</feature>
<evidence type="ECO:0000313" key="4">
    <source>
        <dbReference type="Proteomes" id="UP000286716"/>
    </source>
</evidence>